<organism evidence="1 2">
    <name type="scientific">Biomphalaria glabrata</name>
    <name type="common">Bloodfluke planorb</name>
    <name type="synonym">Freshwater snail</name>
    <dbReference type="NCBI Taxonomy" id="6526"/>
    <lineage>
        <taxon>Eukaryota</taxon>
        <taxon>Metazoa</taxon>
        <taxon>Spiralia</taxon>
        <taxon>Lophotrochozoa</taxon>
        <taxon>Mollusca</taxon>
        <taxon>Gastropoda</taxon>
        <taxon>Heterobranchia</taxon>
        <taxon>Euthyneura</taxon>
        <taxon>Panpulmonata</taxon>
        <taxon>Hygrophila</taxon>
        <taxon>Lymnaeoidea</taxon>
        <taxon>Planorbidae</taxon>
        <taxon>Biomphalaria</taxon>
    </lineage>
</organism>
<evidence type="ECO:0000313" key="2">
    <source>
        <dbReference type="Proteomes" id="UP000076420"/>
    </source>
</evidence>
<dbReference type="KEGG" id="bgt:106058754"/>
<dbReference type="VEuPathDB" id="VectorBase:BGLAX_027101"/>
<accession>A0A2C9KFL0</accession>
<name>A0A2C9KFL0_BIOGL</name>
<dbReference type="VEuPathDB" id="VectorBase:BGLB018913"/>
<evidence type="ECO:0000313" key="1">
    <source>
        <dbReference type="EnsemblMetazoa" id="BGLB018913-PA"/>
    </source>
</evidence>
<dbReference type="EnsemblMetazoa" id="BGLB018913-RA">
    <property type="protein sequence ID" value="BGLB018913-PA"/>
    <property type="gene ID" value="BGLB018913"/>
</dbReference>
<protein>
    <submittedName>
        <fullName evidence="1">Uncharacterized protein</fullName>
    </submittedName>
</protein>
<dbReference type="Proteomes" id="UP000076420">
    <property type="component" value="Unassembled WGS sequence"/>
</dbReference>
<dbReference type="AlphaFoldDB" id="A0A2C9KFL0"/>
<dbReference type="OrthoDB" id="6162313at2759"/>
<gene>
    <name evidence="1" type="primary">106058754</name>
</gene>
<reference evidence="1" key="1">
    <citation type="submission" date="2020-05" db="UniProtKB">
        <authorList>
            <consortium name="EnsemblMetazoa"/>
        </authorList>
    </citation>
    <scope>IDENTIFICATION</scope>
    <source>
        <strain evidence="1">BB02</strain>
    </source>
</reference>
<sequence>MFVEVCERILRLIGSVSKQPLSEVPLLQQVLLFDPPPKIHKAMEELLKKENSFFTNPKCLTSFLVTEIEKCVCPYLSVELEHLTTNCQESKEMRLIGTFQQRDAIVNVLKDTLPGQAGFSSYASQSQFANMICLHGQLTHENILKLFAYRINGTLQFYITEYYKTSLQ</sequence>
<proteinExistence type="predicted"/>